<reference evidence="1" key="1">
    <citation type="submission" date="2013-08" db="EMBL/GenBank/DDBJ databases">
        <authorList>
            <person name="Mendez C."/>
            <person name="Richter M."/>
            <person name="Ferrer M."/>
            <person name="Sanchez J."/>
        </authorList>
    </citation>
    <scope>NUCLEOTIDE SEQUENCE</scope>
</reference>
<proteinExistence type="predicted"/>
<protein>
    <submittedName>
        <fullName evidence="1">Uncharacterized protein</fullName>
    </submittedName>
</protein>
<dbReference type="SUPFAM" id="SSF51445">
    <property type="entry name" value="(Trans)glycosidases"/>
    <property type="match status" value="1"/>
</dbReference>
<gene>
    <name evidence="1" type="ORF">B1A_14322</name>
</gene>
<dbReference type="AlphaFoldDB" id="T1B3N5"/>
<sequence>MNLTPIVMCGYRGDWQAGADLYKQWRATWFKQRPIPAWAKKVHSWQQLQANTPEESLRVPYRDLVKYAKQCAHYGVTAIQFVGWNRGGQDGGNPSLDTDPRLGTWRELHDAIAQCQAMGVNIVLFGKFPWADMTTAWY</sequence>
<dbReference type="InterPro" id="IPR017853">
    <property type="entry name" value="GH"/>
</dbReference>
<comment type="caution">
    <text evidence="1">The sequence shown here is derived from an EMBL/GenBank/DDBJ whole genome shotgun (WGS) entry which is preliminary data.</text>
</comment>
<accession>T1B3N5</accession>
<evidence type="ECO:0000313" key="1">
    <source>
        <dbReference type="EMBL" id="EQD47439.1"/>
    </source>
</evidence>
<feature type="non-terminal residue" evidence="1">
    <location>
        <position position="138"/>
    </location>
</feature>
<reference evidence="1" key="2">
    <citation type="journal article" date="2014" name="ISME J.">
        <title>Microbial stratification in low pH oxic and suboxic macroscopic growths along an acid mine drainage.</title>
        <authorList>
            <person name="Mendez-Garcia C."/>
            <person name="Mesa V."/>
            <person name="Sprenger R.R."/>
            <person name="Richter M."/>
            <person name="Diez M.S."/>
            <person name="Solano J."/>
            <person name="Bargiela R."/>
            <person name="Golyshina O.V."/>
            <person name="Manteca A."/>
            <person name="Ramos J.L."/>
            <person name="Gallego J.R."/>
            <person name="Llorente I."/>
            <person name="Martins Dos Santos V.A."/>
            <person name="Jensen O.N."/>
            <person name="Pelaez A.I."/>
            <person name="Sanchez J."/>
            <person name="Ferrer M."/>
        </authorList>
    </citation>
    <scope>NUCLEOTIDE SEQUENCE</scope>
</reference>
<organism evidence="1">
    <name type="scientific">mine drainage metagenome</name>
    <dbReference type="NCBI Taxonomy" id="410659"/>
    <lineage>
        <taxon>unclassified sequences</taxon>
        <taxon>metagenomes</taxon>
        <taxon>ecological metagenomes</taxon>
    </lineage>
</organism>
<name>T1B3N5_9ZZZZ</name>
<dbReference type="EMBL" id="AUZX01010511">
    <property type="protein sequence ID" value="EQD47439.1"/>
    <property type="molecule type" value="Genomic_DNA"/>
</dbReference>